<organism evidence="1 2">
    <name type="scientific">Acidithiobacillus marinus</name>
    <dbReference type="NCBI Taxonomy" id="187490"/>
    <lineage>
        <taxon>Bacteria</taxon>
        <taxon>Pseudomonadati</taxon>
        <taxon>Pseudomonadota</taxon>
        <taxon>Acidithiobacillia</taxon>
        <taxon>Acidithiobacillales</taxon>
        <taxon>Acidithiobacillaceae</taxon>
        <taxon>Acidithiobacillus</taxon>
    </lineage>
</organism>
<keyword evidence="2" id="KW-1185">Reference proteome</keyword>
<proteinExistence type="predicted"/>
<comment type="caution">
    <text evidence="1">The sequence shown here is derived from an EMBL/GenBank/DDBJ whole genome shotgun (WGS) entry which is preliminary data.</text>
</comment>
<reference evidence="1 2" key="1">
    <citation type="submission" date="2017-03" db="EMBL/GenBank/DDBJ databases">
        <title>Draft genime sequence of the acidophilic sulfur-oxidizing bacterium Acidithiobacillus sp. SH, isolated from seawater.</title>
        <authorList>
            <person name="Sharmin S."/>
            <person name="Tokuhisa M."/>
            <person name="Kanao T."/>
            <person name="Kamimura K."/>
        </authorList>
    </citation>
    <scope>NUCLEOTIDE SEQUENCE [LARGE SCALE GENOMIC DNA]</scope>
    <source>
        <strain evidence="1 2">SH</strain>
    </source>
</reference>
<dbReference type="InParanoid" id="A0A2I1DIW7"/>
<evidence type="ECO:0000313" key="1">
    <source>
        <dbReference type="EMBL" id="PKY09824.1"/>
    </source>
</evidence>
<sequence length="71" mass="8078">MFMKEARLIEKIRDAGEMSTAEAGSRINTALRIAARNELTLGMKSEESPSDLSPTLMEHYYERLCAEMLRI</sequence>
<gene>
    <name evidence="1" type="ORF">B1757_12810</name>
</gene>
<dbReference type="EMBL" id="MXAV01000048">
    <property type="protein sequence ID" value="PKY09824.1"/>
    <property type="molecule type" value="Genomic_DNA"/>
</dbReference>
<dbReference type="AlphaFoldDB" id="A0A2I1DIW7"/>
<accession>A0A2I1DIW7</accession>
<dbReference type="Proteomes" id="UP000234329">
    <property type="component" value="Unassembled WGS sequence"/>
</dbReference>
<name>A0A2I1DIW7_9PROT</name>
<protein>
    <submittedName>
        <fullName evidence="1">Uncharacterized protein</fullName>
    </submittedName>
</protein>
<dbReference type="RefSeq" id="WP_101538694.1">
    <property type="nucleotide sequence ID" value="NZ_MXAV01000048.1"/>
</dbReference>
<evidence type="ECO:0000313" key="2">
    <source>
        <dbReference type="Proteomes" id="UP000234329"/>
    </source>
</evidence>